<keyword evidence="2" id="KW-1185">Reference proteome</keyword>
<dbReference type="EMBL" id="JAKOGI010000068">
    <property type="protein sequence ID" value="KAJ8445903.1"/>
    <property type="molecule type" value="Genomic_DNA"/>
</dbReference>
<dbReference type="Proteomes" id="UP001153076">
    <property type="component" value="Unassembled WGS sequence"/>
</dbReference>
<organism evidence="1 2">
    <name type="scientific">Carnegiea gigantea</name>
    <dbReference type="NCBI Taxonomy" id="171969"/>
    <lineage>
        <taxon>Eukaryota</taxon>
        <taxon>Viridiplantae</taxon>
        <taxon>Streptophyta</taxon>
        <taxon>Embryophyta</taxon>
        <taxon>Tracheophyta</taxon>
        <taxon>Spermatophyta</taxon>
        <taxon>Magnoliopsida</taxon>
        <taxon>eudicotyledons</taxon>
        <taxon>Gunneridae</taxon>
        <taxon>Pentapetalae</taxon>
        <taxon>Caryophyllales</taxon>
        <taxon>Cactineae</taxon>
        <taxon>Cactaceae</taxon>
        <taxon>Cactoideae</taxon>
        <taxon>Echinocereeae</taxon>
        <taxon>Carnegiea</taxon>
    </lineage>
</organism>
<dbReference type="PANTHER" id="PTHR33710:SF71">
    <property type="entry name" value="ENDONUCLEASE_EXONUCLEASE_PHOSPHATASE DOMAIN-CONTAINING PROTEIN"/>
    <property type="match status" value="1"/>
</dbReference>
<dbReference type="OrthoDB" id="1001388at2759"/>
<proteinExistence type="predicted"/>
<accession>A0A9Q1QKD2</accession>
<comment type="caution">
    <text evidence="1">The sequence shown here is derived from an EMBL/GenBank/DDBJ whole genome shotgun (WGS) entry which is preliminary data.</text>
</comment>
<protein>
    <submittedName>
        <fullName evidence="1">Uncharacterized protein</fullName>
    </submittedName>
</protein>
<gene>
    <name evidence="1" type="ORF">Cgig2_009832</name>
</gene>
<reference evidence="1" key="1">
    <citation type="submission" date="2022-04" db="EMBL/GenBank/DDBJ databases">
        <title>Carnegiea gigantea Genome sequencing and assembly v2.</title>
        <authorList>
            <person name="Copetti D."/>
            <person name="Sanderson M.J."/>
            <person name="Burquez A."/>
            <person name="Wojciechowski M.F."/>
        </authorList>
    </citation>
    <scope>NUCLEOTIDE SEQUENCE</scope>
    <source>
        <strain evidence="1">SGP5-SGP5p</strain>
        <tissue evidence="1">Aerial part</tissue>
    </source>
</reference>
<evidence type="ECO:0000313" key="1">
    <source>
        <dbReference type="EMBL" id="KAJ8445903.1"/>
    </source>
</evidence>
<evidence type="ECO:0000313" key="2">
    <source>
        <dbReference type="Proteomes" id="UP001153076"/>
    </source>
</evidence>
<name>A0A9Q1QKD2_9CARY</name>
<sequence>MVIPPPQSFGISTSWAIEYVNPPSTPVTHTEVSDTSVTNTKVSAPLVISIDISIPTNCHNQLAWVVLGDLNEIFFLTMKKVEVFYVVILWWRHSRRPCGLFDLNLSGYKFTWRNGRDGVDSIQSRLGRYLRNAEWSPTFPFVEGAHVDEDFLYHRLIFLSFNLPGRAL</sequence>
<dbReference type="AlphaFoldDB" id="A0A9Q1QKD2"/>
<dbReference type="PANTHER" id="PTHR33710">
    <property type="entry name" value="BNAC02G09200D PROTEIN"/>
    <property type="match status" value="1"/>
</dbReference>